<dbReference type="NCBIfam" id="TIGR00360">
    <property type="entry name" value="ComEC_N-term"/>
    <property type="match status" value="1"/>
</dbReference>
<feature type="transmembrane region" description="Helical" evidence="6">
    <location>
        <begin position="314"/>
        <end position="334"/>
    </location>
</feature>
<organism evidence="9 10">
    <name type="scientific">Candidatus Aeolococcus gillhamiae</name>
    <dbReference type="NCBI Taxonomy" id="3127015"/>
    <lineage>
        <taxon>Bacteria</taxon>
        <taxon>Bacillati</taxon>
        <taxon>Candidatus Dormiibacterota</taxon>
        <taxon>Candidatus Dormibacteria</taxon>
        <taxon>Candidatus Aeolococcales</taxon>
        <taxon>Candidatus Aeolococcaceae</taxon>
        <taxon>Candidatus Aeolococcus</taxon>
    </lineage>
</organism>
<feature type="transmembrane region" description="Helical" evidence="6">
    <location>
        <begin position="492"/>
        <end position="514"/>
    </location>
</feature>
<evidence type="ECO:0000256" key="6">
    <source>
        <dbReference type="SAM" id="Phobius"/>
    </source>
</evidence>
<proteinExistence type="predicted"/>
<keyword evidence="7" id="KW-0732">Signal</keyword>
<reference evidence="9 10" key="1">
    <citation type="submission" date="2020-10" db="EMBL/GenBank/DDBJ databases">
        <title>Ca. Dormibacterota MAGs.</title>
        <authorList>
            <person name="Montgomery K."/>
        </authorList>
    </citation>
    <scope>NUCLEOTIDE SEQUENCE [LARGE SCALE GENOMIC DNA]</scope>
    <source>
        <strain evidence="9">SC8812_S17_18</strain>
    </source>
</reference>
<protein>
    <submittedName>
        <fullName evidence="9">ComEC/Rec2 family competence protein</fullName>
    </submittedName>
</protein>
<evidence type="ECO:0000256" key="7">
    <source>
        <dbReference type="SAM" id="SignalP"/>
    </source>
</evidence>
<sequence>MSAAGPWRLALCTAAFSSCIALAPLDARLGIAMAIATCAVVWVTFASWRVVTACVGVATCCVGTWRGASAFAVDYGPAGVAGHLGRGAVVLRGTVGDAGVPGRVDTIVVDVHELATSAGTWSVSGAVVVEPLHAVDVLPGDAVDVASADLRAPSRRPAALSAAALDRVGVTAIATAAQVTPTAPGGPTPARVAQQLRRVLTATVARALPEPEATLLLGVAFGIHGTLPGSVRTPLQDAGLIHIVAVSGLKVVMIAGLVNGLARRRRWSRRRRTVATLGVILLYVVLSGAGAAALRSSLMVGAGLLLSRDGRRPHSFALLGLCAACLLAVDPALATDVGFQLSFLGTAGILLLGAPIAARIPGPRLLAEPFALTVAAQLATAPVTAATFGVLSLIGPFGNAMVLPLLPLVITVGGAGALLGSVVPALGWLPLQAGGLLSGTILAVARGAASLPGSALHLHLWPAEWTAVELAAAGAGWLVWRRHARPAPLARFVPALAAALVAASATTVAVSSLATEPLRVTVLDVGNGAAVLVRPPGGGVALIDGGSDGAALLAALGRVLSPLDRHLDAVVLTATDRASSAAIASLLGHYDVGTLVVSQPLPPALETVVSSLVGTGTRVVVAGASPWRFGAITGRCVPTGPAASAPCVVQLSDGRATVLITANLAQTAQDELASMLATELRSDLLVAPTSTAPSSALLAAVRPARVAVPAKRNPPGLNALGLDVAVTGKDSDIEYDAVPDGGFARPGG</sequence>
<dbReference type="AlphaFoldDB" id="A0A934K468"/>
<feature type="transmembrane region" description="Helical" evidence="6">
    <location>
        <begin position="240"/>
        <end position="262"/>
    </location>
</feature>
<keyword evidence="4 6" id="KW-1133">Transmembrane helix</keyword>
<dbReference type="PANTHER" id="PTHR30619:SF1">
    <property type="entry name" value="RECOMBINATION PROTEIN 2"/>
    <property type="match status" value="1"/>
</dbReference>
<evidence type="ECO:0000256" key="4">
    <source>
        <dbReference type="ARBA" id="ARBA00022989"/>
    </source>
</evidence>
<comment type="caution">
    <text evidence="9">The sequence shown here is derived from an EMBL/GenBank/DDBJ whole genome shotgun (WGS) entry which is preliminary data.</text>
</comment>
<evidence type="ECO:0000259" key="8">
    <source>
        <dbReference type="Pfam" id="PF03772"/>
    </source>
</evidence>
<evidence type="ECO:0000313" key="9">
    <source>
        <dbReference type="EMBL" id="MBJ7595283.1"/>
    </source>
</evidence>
<keyword evidence="2" id="KW-1003">Cell membrane</keyword>
<gene>
    <name evidence="9" type="ORF">JF886_10570</name>
</gene>
<dbReference type="PANTHER" id="PTHR30619">
    <property type="entry name" value="DNA INTERNALIZATION/COMPETENCE PROTEIN COMEC/REC2"/>
    <property type="match status" value="1"/>
</dbReference>
<feature type="transmembrane region" description="Helical" evidence="6">
    <location>
        <begin position="460"/>
        <end position="480"/>
    </location>
</feature>
<dbReference type="SUPFAM" id="SSF56281">
    <property type="entry name" value="Metallo-hydrolase/oxidoreductase"/>
    <property type="match status" value="1"/>
</dbReference>
<dbReference type="Pfam" id="PF03772">
    <property type="entry name" value="Competence"/>
    <property type="match status" value="1"/>
</dbReference>
<evidence type="ECO:0000256" key="5">
    <source>
        <dbReference type="ARBA" id="ARBA00023136"/>
    </source>
</evidence>
<dbReference type="RefSeq" id="WP_337312249.1">
    <property type="nucleotide sequence ID" value="NZ_JAEKNS010000110.1"/>
</dbReference>
<keyword evidence="3 6" id="KW-0812">Transmembrane</keyword>
<evidence type="ECO:0000313" key="10">
    <source>
        <dbReference type="Proteomes" id="UP000606991"/>
    </source>
</evidence>
<name>A0A934K468_9BACT</name>
<feature type="transmembrane region" description="Helical" evidence="6">
    <location>
        <begin position="341"/>
        <end position="358"/>
    </location>
</feature>
<dbReference type="Proteomes" id="UP000606991">
    <property type="component" value="Unassembled WGS sequence"/>
</dbReference>
<dbReference type="GO" id="GO:0005886">
    <property type="term" value="C:plasma membrane"/>
    <property type="evidence" value="ECO:0007669"/>
    <property type="project" value="UniProtKB-SubCell"/>
</dbReference>
<comment type="subcellular location">
    <subcellularLocation>
        <location evidence="1">Cell membrane</location>
        <topology evidence="1">Multi-pass membrane protein</topology>
    </subcellularLocation>
</comment>
<evidence type="ECO:0000256" key="2">
    <source>
        <dbReference type="ARBA" id="ARBA00022475"/>
    </source>
</evidence>
<feature type="transmembrane region" description="Helical" evidence="6">
    <location>
        <begin position="405"/>
        <end position="429"/>
    </location>
</feature>
<feature type="transmembrane region" description="Helical" evidence="6">
    <location>
        <begin position="274"/>
        <end position="294"/>
    </location>
</feature>
<dbReference type="EMBL" id="JAEKNS010000110">
    <property type="protein sequence ID" value="MBJ7595283.1"/>
    <property type="molecule type" value="Genomic_DNA"/>
</dbReference>
<feature type="chain" id="PRO_5037910681" evidence="7">
    <location>
        <begin position="24"/>
        <end position="748"/>
    </location>
</feature>
<dbReference type="InterPro" id="IPR004477">
    <property type="entry name" value="ComEC_N"/>
</dbReference>
<feature type="domain" description="ComEC/Rec2-related protein" evidence="8">
    <location>
        <begin position="221"/>
        <end position="482"/>
    </location>
</feature>
<evidence type="ECO:0000256" key="3">
    <source>
        <dbReference type="ARBA" id="ARBA00022692"/>
    </source>
</evidence>
<feature type="signal peptide" evidence="7">
    <location>
        <begin position="1"/>
        <end position="23"/>
    </location>
</feature>
<dbReference type="InterPro" id="IPR052159">
    <property type="entry name" value="Competence_DNA_uptake"/>
</dbReference>
<evidence type="ECO:0000256" key="1">
    <source>
        <dbReference type="ARBA" id="ARBA00004651"/>
    </source>
</evidence>
<keyword evidence="5 6" id="KW-0472">Membrane</keyword>
<accession>A0A934K468</accession>
<dbReference type="InterPro" id="IPR036866">
    <property type="entry name" value="RibonucZ/Hydroxyglut_hydro"/>
</dbReference>
<dbReference type="Gene3D" id="3.60.15.10">
    <property type="entry name" value="Ribonuclease Z/Hydroxyacylglutathione hydrolase-like"/>
    <property type="match status" value="1"/>
</dbReference>
<feature type="transmembrane region" description="Helical" evidence="6">
    <location>
        <begin position="370"/>
        <end position="393"/>
    </location>
</feature>